<evidence type="ECO:0000313" key="1">
    <source>
        <dbReference type="EMBL" id="EPS70815.1"/>
    </source>
</evidence>
<organism evidence="1 2">
    <name type="scientific">Genlisea aurea</name>
    <dbReference type="NCBI Taxonomy" id="192259"/>
    <lineage>
        <taxon>Eukaryota</taxon>
        <taxon>Viridiplantae</taxon>
        <taxon>Streptophyta</taxon>
        <taxon>Embryophyta</taxon>
        <taxon>Tracheophyta</taxon>
        <taxon>Spermatophyta</taxon>
        <taxon>Magnoliopsida</taxon>
        <taxon>eudicotyledons</taxon>
        <taxon>Gunneridae</taxon>
        <taxon>Pentapetalae</taxon>
        <taxon>asterids</taxon>
        <taxon>lamiids</taxon>
        <taxon>Lamiales</taxon>
        <taxon>Lentibulariaceae</taxon>
        <taxon>Genlisea</taxon>
    </lineage>
</organism>
<accession>S8CVH3</accession>
<name>S8CVH3_9LAMI</name>
<proteinExistence type="predicted"/>
<dbReference type="AlphaFoldDB" id="S8CVH3"/>
<dbReference type="Proteomes" id="UP000015453">
    <property type="component" value="Unassembled WGS sequence"/>
</dbReference>
<comment type="caution">
    <text evidence="1">The sequence shown here is derived from an EMBL/GenBank/DDBJ whole genome shotgun (WGS) entry which is preliminary data.</text>
</comment>
<protein>
    <submittedName>
        <fullName evidence="1">Uncharacterized protein</fullName>
    </submittedName>
</protein>
<sequence>MGSDKLDTGVILGSFRKHLLQDMISGLWSRLTSQREHANNMALSIGLSAERTFASYRKPPPRTSHRNISEYFKWGILSGILLGTSQAKAKAEGITRKGHQNGVDTLRTFASDPLDENLVDLTGVVLTWSI</sequence>
<gene>
    <name evidence="1" type="ORF">M569_03944</name>
</gene>
<dbReference type="EMBL" id="AUSU01001527">
    <property type="protein sequence ID" value="EPS70815.1"/>
    <property type="molecule type" value="Genomic_DNA"/>
</dbReference>
<evidence type="ECO:0000313" key="2">
    <source>
        <dbReference type="Proteomes" id="UP000015453"/>
    </source>
</evidence>
<keyword evidence="2" id="KW-1185">Reference proteome</keyword>
<reference evidence="1 2" key="1">
    <citation type="journal article" date="2013" name="BMC Genomics">
        <title>The miniature genome of a carnivorous plant Genlisea aurea contains a low number of genes and short non-coding sequences.</title>
        <authorList>
            <person name="Leushkin E.V."/>
            <person name="Sutormin R.A."/>
            <person name="Nabieva E.R."/>
            <person name="Penin A.A."/>
            <person name="Kondrashov A.S."/>
            <person name="Logacheva M.D."/>
        </authorList>
    </citation>
    <scope>NUCLEOTIDE SEQUENCE [LARGE SCALE GENOMIC DNA]</scope>
</reference>